<evidence type="ECO:0000313" key="4">
    <source>
        <dbReference type="Proteomes" id="UP000007880"/>
    </source>
</evidence>
<dbReference type="Proteomes" id="UP000007880">
    <property type="component" value="Chromosome"/>
</dbReference>
<gene>
    <name evidence="3" type="ordered locus">CLDAP_33140</name>
</gene>
<dbReference type="RefSeq" id="WP_014434580.1">
    <property type="nucleotide sequence ID" value="NC_017079.1"/>
</dbReference>
<feature type="domain" description="Non-reducing end beta-L-arabinofuranosidase-like GH127 middle" evidence="2">
    <location>
        <begin position="394"/>
        <end position="489"/>
    </location>
</feature>
<reference evidence="3 4" key="1">
    <citation type="submission" date="2012-02" db="EMBL/GenBank/DDBJ databases">
        <title>Complete genome sequence of Caldilinea aerophila DSM 14535 (= NBRC 102666).</title>
        <authorList>
            <person name="Oguchi A."/>
            <person name="Hosoyama A."/>
            <person name="Sekine M."/>
            <person name="Fukai R."/>
            <person name="Kato Y."/>
            <person name="Nakamura S."/>
            <person name="Hanada S."/>
            <person name="Yamazaki S."/>
            <person name="Fujita N."/>
        </authorList>
    </citation>
    <scope>NUCLEOTIDE SEQUENCE [LARGE SCALE GENOMIC DNA]</scope>
    <source>
        <strain evidence="4">DSM 14535 / JCM 11387 / NBRC 104270 / STL-6-O1</strain>
    </source>
</reference>
<dbReference type="eggNOG" id="COG3533">
    <property type="taxonomic scope" value="Bacteria"/>
</dbReference>
<evidence type="ECO:0000259" key="1">
    <source>
        <dbReference type="Pfam" id="PF07944"/>
    </source>
</evidence>
<dbReference type="Pfam" id="PF07944">
    <property type="entry name" value="Beta-AFase-like_GH127_cat"/>
    <property type="match status" value="1"/>
</dbReference>
<evidence type="ECO:0008006" key="5">
    <source>
        <dbReference type="Google" id="ProtNLM"/>
    </source>
</evidence>
<evidence type="ECO:0000313" key="3">
    <source>
        <dbReference type="EMBL" id="BAM01354.1"/>
    </source>
</evidence>
<dbReference type="KEGG" id="cap:CLDAP_33140"/>
<sequence length="627" mass="69838">MFYRPLPANRTPLYPTAFRALPVGAVRPQGWLLDQLRIQANGLTGHLDEFWPYVSRESGWLGGPGDDWERTPYYCDGLVPLAYQLDDQRLIAKANKYIAWMINSAQPNGWFGPANTDWWPRMVALKALMSYYEATSDARVLSLMTNYFRYQNVMLAARPLENWGAARAADNLLAVYWLYNFTGDAFLLDLAAKLSAGAIDWAELQAKYKLAEILPFAHCRANMATHVVNNAQGIKMPAAQYLLSGDEWHRTAPRQSIANLMQYHGQPNGIWSGDEHLHGTSPTAGTELCAVAEYMYSLEELLRILGDPFFGDTLELVAYNAWPATFAPDMWSHQYDQQVNQVLCTVAKRPWTDNTEDSNIFGLEPHFGCCTANMHQGWPKLVKHLVMATADGGLAVTAYGPCTAQVELDSGARVQLTVKTEYPFKGRITMRVAVDRPATFPLLLRIPVWAVGATRTLTDGEMVNVAAGEFHRIERTWEGETSLTLDLPMHVRIRRGHAGLVSIYRGPLLFGLRIGEHWQQIGGELPHADWEVYPTTPWNYALALDPDNPAASLHVEEHPVSATPFDPSAAPVRIIAIGRRLPQWGLVDNSAGPIDAGPHITDEPAEEIELIPYGSTHLRVAAFPLSA</sequence>
<dbReference type="PANTHER" id="PTHR31151:SF0">
    <property type="entry name" value="PROLINE-TRNA LIGASE (DUF1680)"/>
    <property type="match status" value="1"/>
</dbReference>
<dbReference type="InterPro" id="IPR012878">
    <property type="entry name" value="Beta-AFase-like_GH127_cat"/>
</dbReference>
<dbReference type="InterPro" id="IPR049046">
    <property type="entry name" value="Beta-AFase-like_GH127_middle"/>
</dbReference>
<name>I0I7W6_CALAS</name>
<dbReference type="AlphaFoldDB" id="I0I7W6"/>
<dbReference type="Pfam" id="PF20736">
    <property type="entry name" value="Glyco_hydro127M"/>
    <property type="match status" value="1"/>
</dbReference>
<dbReference type="SUPFAM" id="SSF48208">
    <property type="entry name" value="Six-hairpin glycosidases"/>
    <property type="match status" value="1"/>
</dbReference>
<dbReference type="EMBL" id="AP012337">
    <property type="protein sequence ID" value="BAM01354.1"/>
    <property type="molecule type" value="Genomic_DNA"/>
</dbReference>
<dbReference type="OrthoDB" id="9757939at2"/>
<dbReference type="PANTHER" id="PTHR31151">
    <property type="entry name" value="PROLINE-TRNA LIGASE (DUF1680)"/>
    <property type="match status" value="1"/>
</dbReference>
<dbReference type="InterPro" id="IPR008928">
    <property type="entry name" value="6-hairpin_glycosidase_sf"/>
</dbReference>
<accession>I0I7W6</accession>
<dbReference type="HOGENOM" id="CLU_016354_0_0_0"/>
<feature type="domain" description="Non-reducing end beta-L-arabinofuranosidase-like GH127 catalytic" evidence="1">
    <location>
        <begin position="83"/>
        <end position="381"/>
    </location>
</feature>
<dbReference type="GO" id="GO:0005975">
    <property type="term" value="P:carbohydrate metabolic process"/>
    <property type="evidence" value="ECO:0007669"/>
    <property type="project" value="InterPro"/>
</dbReference>
<evidence type="ECO:0000259" key="2">
    <source>
        <dbReference type="Pfam" id="PF20736"/>
    </source>
</evidence>
<dbReference type="PATRIC" id="fig|926550.5.peg.3580"/>
<keyword evidence="4" id="KW-1185">Reference proteome</keyword>
<protein>
    <recommendedName>
        <fullName evidence="5">Glycoside hydrolase family 127 protein</fullName>
    </recommendedName>
</protein>
<dbReference type="STRING" id="926550.CLDAP_33140"/>
<organism evidence="3 4">
    <name type="scientific">Caldilinea aerophila (strain DSM 14535 / JCM 11387 / NBRC 104270 / STL-6-O1)</name>
    <dbReference type="NCBI Taxonomy" id="926550"/>
    <lineage>
        <taxon>Bacteria</taxon>
        <taxon>Bacillati</taxon>
        <taxon>Chloroflexota</taxon>
        <taxon>Caldilineae</taxon>
        <taxon>Caldilineales</taxon>
        <taxon>Caldilineaceae</taxon>
        <taxon>Caldilinea</taxon>
    </lineage>
</organism>
<proteinExistence type="predicted"/>